<accession>A0A5P0ZSW3</accession>
<proteinExistence type="predicted"/>
<protein>
    <submittedName>
        <fullName evidence="1">Uncharacterized protein</fullName>
    </submittedName>
</protein>
<evidence type="ECO:0000313" key="2">
    <source>
        <dbReference type="Proteomes" id="UP000414364"/>
    </source>
</evidence>
<dbReference type="RefSeq" id="WP_153387152.1">
    <property type="nucleotide sequence ID" value="NZ_VDFP01000190.1"/>
</dbReference>
<name>A0A5P0ZSW3_9LACO</name>
<organism evidence="1 2">
    <name type="scientific">Companilactobacillus halodurans</name>
    <dbReference type="NCBI Taxonomy" id="2584183"/>
    <lineage>
        <taxon>Bacteria</taxon>
        <taxon>Bacillati</taxon>
        <taxon>Bacillota</taxon>
        <taxon>Bacilli</taxon>
        <taxon>Lactobacillales</taxon>
        <taxon>Lactobacillaceae</taxon>
        <taxon>Companilactobacillus</taxon>
    </lineage>
</organism>
<sequence length="123" mass="13961">MKIAVQLDSDRNILFVNDTSEDGAKSQVKLFSDKGWTLVESDPAFSIDQKYLWTVRESDGKLVHIATNLTPDEESQKSNTELTNLVIDQETDIEQIKQSITELTNNQLKNNTSEISDKQEETK</sequence>
<dbReference type="AlphaFoldDB" id="A0A5P0ZSW3"/>
<comment type="caution">
    <text evidence="1">The sequence shown here is derived from an EMBL/GenBank/DDBJ whole genome shotgun (WGS) entry which is preliminary data.</text>
</comment>
<reference evidence="1 2" key="1">
    <citation type="journal article" date="2019" name="Syst. Appl. Microbiol.">
        <title>Polyphasic characterization of two novel Lactobacillus spp. isolated from blown salami packages: Description of Lactobacillus halodurans sp. nov. and Lactobacillus salsicarnum sp. nov.</title>
        <authorList>
            <person name="Schuster J.A."/>
            <person name="Klingl A."/>
            <person name="Vogel R.F."/>
            <person name="Ehrmann M.A."/>
        </authorList>
    </citation>
    <scope>NUCLEOTIDE SEQUENCE [LARGE SCALE GENOMIC DNA]</scope>
    <source>
        <strain evidence="1 2">TMW 1.2172</strain>
    </source>
</reference>
<evidence type="ECO:0000313" key="1">
    <source>
        <dbReference type="EMBL" id="MQS77328.1"/>
    </source>
</evidence>
<dbReference type="Proteomes" id="UP000414364">
    <property type="component" value="Unassembled WGS sequence"/>
</dbReference>
<gene>
    <name evidence="1" type="ORF">FHL06_13515</name>
</gene>
<dbReference type="EMBL" id="VDFP01000190">
    <property type="protein sequence ID" value="MQS77328.1"/>
    <property type="molecule type" value="Genomic_DNA"/>
</dbReference>